<evidence type="ECO:0000256" key="8">
    <source>
        <dbReference type="ARBA" id="ARBA00023065"/>
    </source>
</evidence>
<keyword evidence="16" id="KW-0675">Receptor</keyword>
<sequence length="864" mass="92405">MRRSFDRRPHRHWALGSTAAAALMLLAAPVAVHAQQAPQQTRGATYSFDIPAQDLSGALRAFGQTSGQQLAYDEASVRGKRAPALTGAYTAEAGLKRLLNGTGLSAQATASGVYAIRAKTLLVATSAQTEAQPATAVEPTPDTPAQVDELIVVGTPGGKGIDKLAASFAVTTVNADDITKASPKSTAELLTLVPGVWVETSGGVAGANVFVRGFPATGDAEFLTIQLQGSPIYPPSTLSFLENSSIFRVDETISRMEALRGGPNPIFSNGQPGLTTNFQLKEGGEETHGLVKLTTSDYDLRRVDGLLSGKLADDLYFMVGGYATTSPGVRDTQFDSEIGQQFTVNITKRMERGKLNLYARYTDDHGAWYLPFAINVPGVDKGEYTQLGEASRFHTLQVNGAGATRNFDLADGRGFKGYVAGGSFEHEFGDGWQVRDRFSLTDGDANTYGLVPDGAAITVAALNTVVPGAITTRGGTALGANDYVQNWGAWIVEKKIKAVTNDLSIAKTIGTHQLSAGYYASSFKSDDFWTIGNVEPMQVKANGDYLAAPVTCANLATAGSTSSCFKFGLTSAGDGRVDALYLADSWQVIDPLRIDLGVRRERFQTDYVVDDGPGFPDGLALRTTDYSNSKTSYTVGVNYDINAVSGVFGRYSRGYKFPSFDNFREGLTDTLSVDQYELGYKLRSGPFELYATGFANKFEGAKFADVGGIQESNSNKAHGVELDGRWRSDFGLSLALNGTFQKTEIVKSSIPGNKGNSAQRQPDWMIRFTPSYDVTLGSVESTFYGTVSAVDDRFADNANTQVLKGYTKVDLGAIFDVNAFTVQVSADNLTDSHGLTEGDPRSTSGANARPILGRSFKVSVGYNF</sequence>
<keyword evidence="3 12" id="KW-1134">Transmembrane beta strand</keyword>
<gene>
    <name evidence="16" type="ORF">J2800_002749</name>
</gene>
<evidence type="ECO:0000256" key="4">
    <source>
        <dbReference type="ARBA" id="ARBA00022496"/>
    </source>
</evidence>
<evidence type="ECO:0000313" key="17">
    <source>
        <dbReference type="Proteomes" id="UP001262754"/>
    </source>
</evidence>
<evidence type="ECO:0000256" key="10">
    <source>
        <dbReference type="ARBA" id="ARBA00023136"/>
    </source>
</evidence>
<dbReference type="Gene3D" id="3.55.50.30">
    <property type="match status" value="1"/>
</dbReference>
<dbReference type="InterPro" id="IPR037066">
    <property type="entry name" value="Plug_dom_sf"/>
</dbReference>
<dbReference type="SUPFAM" id="SSF56935">
    <property type="entry name" value="Porins"/>
    <property type="match status" value="1"/>
</dbReference>
<dbReference type="SMART" id="SM00965">
    <property type="entry name" value="STN"/>
    <property type="match status" value="1"/>
</dbReference>
<keyword evidence="11 12" id="KW-0998">Cell outer membrane</keyword>
<evidence type="ECO:0000256" key="3">
    <source>
        <dbReference type="ARBA" id="ARBA00022452"/>
    </source>
</evidence>
<evidence type="ECO:0000313" key="16">
    <source>
        <dbReference type="EMBL" id="MDR6531996.1"/>
    </source>
</evidence>
<keyword evidence="4" id="KW-0410">Iron transport</keyword>
<dbReference type="EMBL" id="JAVDRL010000007">
    <property type="protein sequence ID" value="MDR6531996.1"/>
    <property type="molecule type" value="Genomic_DNA"/>
</dbReference>
<dbReference type="InterPro" id="IPR011662">
    <property type="entry name" value="Secretin/TonB_short_N"/>
</dbReference>
<comment type="caution">
    <text evidence="16">The sequence shown here is derived from an EMBL/GenBank/DDBJ whole genome shotgun (WGS) entry which is preliminary data.</text>
</comment>
<evidence type="ECO:0000256" key="13">
    <source>
        <dbReference type="RuleBase" id="RU003357"/>
    </source>
</evidence>
<name>A0ABU1N0N1_9CAUL</name>
<feature type="domain" description="Secretin/TonB short N-terminal" evidence="15">
    <location>
        <begin position="68"/>
        <end position="119"/>
    </location>
</feature>
<keyword evidence="17" id="KW-1185">Reference proteome</keyword>
<comment type="subcellular location">
    <subcellularLocation>
        <location evidence="1 12">Cell outer membrane</location>
        <topology evidence="1 12">Multi-pass membrane protein</topology>
    </subcellularLocation>
</comment>
<evidence type="ECO:0000256" key="6">
    <source>
        <dbReference type="ARBA" id="ARBA00022729"/>
    </source>
</evidence>
<evidence type="ECO:0000256" key="9">
    <source>
        <dbReference type="ARBA" id="ARBA00023077"/>
    </source>
</evidence>
<dbReference type="InterPro" id="IPR012910">
    <property type="entry name" value="Plug_dom"/>
</dbReference>
<protein>
    <submittedName>
        <fullName evidence="16">Outer membrane receptor protein involved in Fe transport</fullName>
    </submittedName>
</protein>
<keyword evidence="6 14" id="KW-0732">Signal</keyword>
<dbReference type="InterPro" id="IPR036942">
    <property type="entry name" value="Beta-barrel_TonB_sf"/>
</dbReference>
<evidence type="ECO:0000259" key="15">
    <source>
        <dbReference type="SMART" id="SM00965"/>
    </source>
</evidence>
<feature type="chain" id="PRO_5045371006" evidence="14">
    <location>
        <begin position="35"/>
        <end position="864"/>
    </location>
</feature>
<dbReference type="InterPro" id="IPR000531">
    <property type="entry name" value="Beta-barrel_TonB"/>
</dbReference>
<dbReference type="Pfam" id="PF07715">
    <property type="entry name" value="Plug"/>
    <property type="match status" value="1"/>
</dbReference>
<reference evidence="16 17" key="1">
    <citation type="submission" date="2023-07" db="EMBL/GenBank/DDBJ databases">
        <title>Sorghum-associated microbial communities from plants grown in Nebraska, USA.</title>
        <authorList>
            <person name="Schachtman D."/>
        </authorList>
    </citation>
    <scope>NUCLEOTIDE SEQUENCE [LARGE SCALE GENOMIC DNA]</scope>
    <source>
        <strain evidence="16 17">DS2154</strain>
    </source>
</reference>
<evidence type="ECO:0000256" key="12">
    <source>
        <dbReference type="PROSITE-ProRule" id="PRU01360"/>
    </source>
</evidence>
<keyword evidence="8" id="KW-0406">Ion transport</keyword>
<accession>A0ABU1N0N1</accession>
<evidence type="ECO:0000256" key="11">
    <source>
        <dbReference type="ARBA" id="ARBA00023237"/>
    </source>
</evidence>
<feature type="signal peptide" evidence="14">
    <location>
        <begin position="1"/>
        <end position="34"/>
    </location>
</feature>
<keyword evidence="5 12" id="KW-0812">Transmembrane</keyword>
<evidence type="ECO:0000256" key="1">
    <source>
        <dbReference type="ARBA" id="ARBA00004571"/>
    </source>
</evidence>
<dbReference type="Proteomes" id="UP001262754">
    <property type="component" value="Unassembled WGS sequence"/>
</dbReference>
<proteinExistence type="inferred from homology"/>
<dbReference type="Pfam" id="PF00593">
    <property type="entry name" value="TonB_dep_Rec_b-barrel"/>
    <property type="match status" value="1"/>
</dbReference>
<evidence type="ECO:0000256" key="5">
    <source>
        <dbReference type="ARBA" id="ARBA00022692"/>
    </source>
</evidence>
<dbReference type="Gene3D" id="2.40.170.20">
    <property type="entry name" value="TonB-dependent receptor, beta-barrel domain"/>
    <property type="match status" value="1"/>
</dbReference>
<dbReference type="RefSeq" id="WP_310032305.1">
    <property type="nucleotide sequence ID" value="NZ_JAVDRL010000007.1"/>
</dbReference>
<dbReference type="PANTHER" id="PTHR32552:SF89">
    <property type="entry name" value="CATECHOLATE SIDEROPHORE RECEPTOR FIU"/>
    <property type="match status" value="1"/>
</dbReference>
<evidence type="ECO:0000256" key="2">
    <source>
        <dbReference type="ARBA" id="ARBA00022448"/>
    </source>
</evidence>
<dbReference type="PROSITE" id="PS52016">
    <property type="entry name" value="TONB_DEPENDENT_REC_3"/>
    <property type="match status" value="1"/>
</dbReference>
<keyword evidence="2 12" id="KW-0813">Transport</keyword>
<dbReference type="InterPro" id="IPR039426">
    <property type="entry name" value="TonB-dep_rcpt-like"/>
</dbReference>
<keyword evidence="10 12" id="KW-0472">Membrane</keyword>
<dbReference type="Gene3D" id="2.170.130.10">
    <property type="entry name" value="TonB-dependent receptor, plug domain"/>
    <property type="match status" value="1"/>
</dbReference>
<comment type="similarity">
    <text evidence="12 13">Belongs to the TonB-dependent receptor family.</text>
</comment>
<keyword evidence="9 13" id="KW-0798">TonB box</keyword>
<evidence type="ECO:0000256" key="14">
    <source>
        <dbReference type="SAM" id="SignalP"/>
    </source>
</evidence>
<dbReference type="Pfam" id="PF07660">
    <property type="entry name" value="STN"/>
    <property type="match status" value="1"/>
</dbReference>
<organism evidence="16 17">
    <name type="scientific">Caulobacter rhizosphaerae</name>
    <dbReference type="NCBI Taxonomy" id="2010972"/>
    <lineage>
        <taxon>Bacteria</taxon>
        <taxon>Pseudomonadati</taxon>
        <taxon>Pseudomonadota</taxon>
        <taxon>Alphaproteobacteria</taxon>
        <taxon>Caulobacterales</taxon>
        <taxon>Caulobacteraceae</taxon>
        <taxon>Caulobacter</taxon>
    </lineage>
</organism>
<evidence type="ECO:0000256" key="7">
    <source>
        <dbReference type="ARBA" id="ARBA00023004"/>
    </source>
</evidence>
<dbReference type="PANTHER" id="PTHR32552">
    <property type="entry name" value="FERRICHROME IRON RECEPTOR-RELATED"/>
    <property type="match status" value="1"/>
</dbReference>
<keyword evidence="7" id="KW-0408">Iron</keyword>